<name>A0A0D2F1T9_9EURO</name>
<dbReference type="VEuPathDB" id="FungiDB:Z517_07193"/>
<protein>
    <submittedName>
        <fullName evidence="2">Uncharacterized protein</fullName>
    </submittedName>
</protein>
<feature type="region of interest" description="Disordered" evidence="1">
    <location>
        <begin position="121"/>
        <end position="269"/>
    </location>
</feature>
<dbReference type="STRING" id="1442368.A0A0D2F1T9"/>
<dbReference type="RefSeq" id="XP_013284385.1">
    <property type="nucleotide sequence ID" value="XM_013428931.1"/>
</dbReference>
<accession>A0A0D2F1T9</accession>
<dbReference type="Proteomes" id="UP000053029">
    <property type="component" value="Unassembled WGS sequence"/>
</dbReference>
<proteinExistence type="predicted"/>
<dbReference type="PANTHER" id="PTHR34117:SF1">
    <property type="entry name" value="STYLE CELL-CYCLE INHIBITOR 1"/>
    <property type="match status" value="1"/>
</dbReference>
<evidence type="ECO:0000256" key="1">
    <source>
        <dbReference type="SAM" id="MobiDB-lite"/>
    </source>
</evidence>
<dbReference type="AlphaFoldDB" id="A0A0D2F1T9"/>
<feature type="compositionally biased region" description="Basic residues" evidence="1">
    <location>
        <begin position="1"/>
        <end position="20"/>
    </location>
</feature>
<sequence length="350" mass="40842">MPEHHRHHHRHRSRSRSRSPHHADRRSSHHSYRSRSDEPSRQHTKKSPALPKPLPHGARELSRHDLPAYRPLFALYLDIHKQLNLEELDDTEVKGRWKSFVGKWNRGELAQGWYDPETLEKSRAQGQVLPSPRRTSTQPGQMRRSDARPLSQSNEDSEEEVDFGPPLPSSLTTRGEHDDSLMSRTQGASVPSLDELRARDEQVTEEADVARREHTKQLRHERHLDRRVQKERLEELVPRAEAGSRERQLEKKRERAEANRSFAASKDASGDVEIMDSELMGAEDGLTDLKRLQKEQERKKNERELRREEILRARRAERESKLQAIKEKEEKTMSIFKEIARQRFGGGDEP</sequence>
<dbReference type="HOGENOM" id="CLU_053559_0_0_1"/>
<organism evidence="2 3">
    <name type="scientific">Fonsecaea pedrosoi CBS 271.37</name>
    <dbReference type="NCBI Taxonomy" id="1442368"/>
    <lineage>
        <taxon>Eukaryota</taxon>
        <taxon>Fungi</taxon>
        <taxon>Dikarya</taxon>
        <taxon>Ascomycota</taxon>
        <taxon>Pezizomycotina</taxon>
        <taxon>Eurotiomycetes</taxon>
        <taxon>Chaetothyriomycetidae</taxon>
        <taxon>Chaetothyriales</taxon>
        <taxon>Herpotrichiellaceae</taxon>
        <taxon>Fonsecaea</taxon>
    </lineage>
</organism>
<keyword evidence="3" id="KW-1185">Reference proteome</keyword>
<reference evidence="2 3" key="1">
    <citation type="submission" date="2015-01" db="EMBL/GenBank/DDBJ databases">
        <title>The Genome Sequence of Fonsecaea pedrosoi CBS 271.37.</title>
        <authorList>
            <consortium name="The Broad Institute Genomics Platform"/>
            <person name="Cuomo C."/>
            <person name="de Hoog S."/>
            <person name="Gorbushina A."/>
            <person name="Stielow B."/>
            <person name="Teixiera M."/>
            <person name="Abouelleil A."/>
            <person name="Chapman S.B."/>
            <person name="Priest M."/>
            <person name="Young S.K."/>
            <person name="Wortman J."/>
            <person name="Nusbaum C."/>
            <person name="Birren B."/>
        </authorList>
    </citation>
    <scope>NUCLEOTIDE SEQUENCE [LARGE SCALE GENOMIC DNA]</scope>
    <source>
        <strain evidence="2 3">CBS 271.37</strain>
    </source>
</reference>
<dbReference type="EMBL" id="KN846972">
    <property type="protein sequence ID" value="KIW80577.1"/>
    <property type="molecule type" value="Genomic_DNA"/>
</dbReference>
<dbReference type="PANTHER" id="PTHR34117">
    <property type="entry name" value="STYLE CELL-CYCLE INHIBITOR 1"/>
    <property type="match status" value="1"/>
</dbReference>
<dbReference type="GeneID" id="25306683"/>
<gene>
    <name evidence="2" type="ORF">Z517_07193</name>
</gene>
<evidence type="ECO:0000313" key="2">
    <source>
        <dbReference type="EMBL" id="KIW80577.1"/>
    </source>
</evidence>
<dbReference type="OrthoDB" id="2139939at2759"/>
<feature type="compositionally biased region" description="Basic and acidic residues" evidence="1">
    <location>
        <begin position="194"/>
        <end position="258"/>
    </location>
</feature>
<evidence type="ECO:0000313" key="3">
    <source>
        <dbReference type="Proteomes" id="UP000053029"/>
    </source>
</evidence>
<dbReference type="InterPro" id="IPR044688">
    <property type="entry name" value="SCI-1-like"/>
</dbReference>
<feature type="region of interest" description="Disordered" evidence="1">
    <location>
        <begin position="1"/>
        <end position="59"/>
    </location>
</feature>